<proteinExistence type="predicted"/>
<gene>
    <name evidence="3" type="ORF">BP5796_04541</name>
</gene>
<evidence type="ECO:0000256" key="1">
    <source>
        <dbReference type="SAM" id="SignalP"/>
    </source>
</evidence>
<dbReference type="InterPro" id="IPR017853">
    <property type="entry name" value="GH"/>
</dbReference>
<feature type="domain" description="Asl1-like glycosyl hydrolase catalytic" evidence="2">
    <location>
        <begin position="163"/>
        <end position="388"/>
    </location>
</feature>
<dbReference type="AlphaFoldDB" id="A0A3D8S9W3"/>
<name>A0A3D8S9W3_9HELO</name>
<dbReference type="EMBL" id="PDLN01000006">
    <property type="protein sequence ID" value="RDW83050.1"/>
    <property type="molecule type" value="Genomic_DNA"/>
</dbReference>
<feature type="chain" id="PRO_5017790738" description="Asl1-like glycosyl hydrolase catalytic domain-containing protein" evidence="1">
    <location>
        <begin position="22"/>
        <end position="391"/>
    </location>
</feature>
<organism evidence="3 4">
    <name type="scientific">Coleophoma crateriformis</name>
    <dbReference type="NCBI Taxonomy" id="565419"/>
    <lineage>
        <taxon>Eukaryota</taxon>
        <taxon>Fungi</taxon>
        <taxon>Dikarya</taxon>
        <taxon>Ascomycota</taxon>
        <taxon>Pezizomycotina</taxon>
        <taxon>Leotiomycetes</taxon>
        <taxon>Helotiales</taxon>
        <taxon>Dermateaceae</taxon>
        <taxon>Coleophoma</taxon>
    </lineage>
</organism>
<dbReference type="Pfam" id="PF11790">
    <property type="entry name" value="Glyco_hydro_cc"/>
    <property type="match status" value="1"/>
</dbReference>
<evidence type="ECO:0000313" key="3">
    <source>
        <dbReference type="EMBL" id="RDW83050.1"/>
    </source>
</evidence>
<keyword evidence="1" id="KW-0732">Signal</keyword>
<dbReference type="Proteomes" id="UP000256328">
    <property type="component" value="Unassembled WGS sequence"/>
</dbReference>
<dbReference type="PANTHER" id="PTHR34154">
    <property type="entry name" value="ALKALI-SENSITIVE LINKAGE PROTEIN 1"/>
    <property type="match status" value="1"/>
</dbReference>
<dbReference type="GO" id="GO:0009277">
    <property type="term" value="C:fungal-type cell wall"/>
    <property type="evidence" value="ECO:0007669"/>
    <property type="project" value="TreeGrafter"/>
</dbReference>
<reference evidence="3 4" key="1">
    <citation type="journal article" date="2018" name="IMA Fungus">
        <title>IMA Genome-F 9: Draft genome sequence of Annulohypoxylon stygium, Aspergillus mulundensis, Berkeleyomyces basicola (syn. Thielaviopsis basicola), Ceratocystis smalleyi, two Cercospora beticola strains, Coleophoma cylindrospora, Fusarium fracticaudum, Phialophora cf. hyalina, and Morchella septimelata.</title>
        <authorList>
            <person name="Wingfield B.D."/>
            <person name="Bills G.F."/>
            <person name="Dong Y."/>
            <person name="Huang W."/>
            <person name="Nel W.J."/>
            <person name="Swalarsk-Parry B.S."/>
            <person name="Vaghefi N."/>
            <person name="Wilken P.M."/>
            <person name="An Z."/>
            <person name="de Beer Z.W."/>
            <person name="De Vos L."/>
            <person name="Chen L."/>
            <person name="Duong T.A."/>
            <person name="Gao Y."/>
            <person name="Hammerbacher A."/>
            <person name="Kikkert J.R."/>
            <person name="Li Y."/>
            <person name="Li H."/>
            <person name="Li K."/>
            <person name="Li Q."/>
            <person name="Liu X."/>
            <person name="Ma X."/>
            <person name="Naidoo K."/>
            <person name="Pethybridge S.J."/>
            <person name="Sun J."/>
            <person name="Steenkamp E.T."/>
            <person name="van der Nest M.A."/>
            <person name="van Wyk S."/>
            <person name="Wingfield M.J."/>
            <person name="Xiong C."/>
            <person name="Yue Q."/>
            <person name="Zhang X."/>
        </authorList>
    </citation>
    <scope>NUCLEOTIDE SEQUENCE [LARGE SCALE GENOMIC DNA]</scope>
    <source>
        <strain evidence="3 4">BP5796</strain>
    </source>
</reference>
<dbReference type="InterPro" id="IPR053183">
    <property type="entry name" value="ASL1"/>
</dbReference>
<evidence type="ECO:0000259" key="2">
    <source>
        <dbReference type="Pfam" id="PF11790"/>
    </source>
</evidence>
<dbReference type="OrthoDB" id="43654at2759"/>
<dbReference type="GO" id="GO:0071966">
    <property type="term" value="P:fungal-type cell wall polysaccharide metabolic process"/>
    <property type="evidence" value="ECO:0007669"/>
    <property type="project" value="TreeGrafter"/>
</dbReference>
<evidence type="ECO:0000313" key="4">
    <source>
        <dbReference type="Proteomes" id="UP000256328"/>
    </source>
</evidence>
<dbReference type="Gene3D" id="3.20.20.80">
    <property type="entry name" value="Glycosidases"/>
    <property type="match status" value="1"/>
</dbReference>
<dbReference type="SUPFAM" id="SSF51445">
    <property type="entry name" value="(Trans)glycosidases"/>
    <property type="match status" value="1"/>
</dbReference>
<feature type="signal peptide" evidence="1">
    <location>
        <begin position="1"/>
        <end position="21"/>
    </location>
</feature>
<protein>
    <recommendedName>
        <fullName evidence="2">Asl1-like glycosyl hydrolase catalytic domain-containing protein</fullName>
    </recommendedName>
</protein>
<dbReference type="PANTHER" id="PTHR34154:SF10">
    <property type="entry name" value="ASL1-LIKE GLYCOSYL HYDROLASE CATALYTIC DOMAIN-CONTAINING PROTEIN"/>
    <property type="match status" value="1"/>
</dbReference>
<sequence>MRSFAATSALVASLLLQDVLAGPAHGLKHQHENKRNLIIETATDEVVETVWSTVYMTVAPSKHTKAHHTTSTTTAAITTTVSETASSSSVAVAELPAVSSSSSSASSSSVAAVSIEISSSAAVVVAPTTAAAVQTTFATSAKASSTSSAAVASSTSSSTGKRGLAYNSADLLSGFSGMSQISWAYNWGSSSSGLSLSNVEYVPLLWGLSSTFTSAWPAAASSAIASGSTHLMSFNEPDLAAQSNIGYADAAAGFLTYMQPFAGKAKLGSPAVTNGGSPMGLTYLKNFINACSSCTIDFVAIHWYDSATNIEYFKNYVAEAYTAGGNRPLWITEFGCSSGTDAEINTFLQTVLPWLDEQTYVARYAYFMASDGVLLSSGTTLSTLGETYATT</sequence>
<dbReference type="InterPro" id="IPR024655">
    <property type="entry name" value="Asl1_glyco_hydro_catalytic"/>
</dbReference>
<comment type="caution">
    <text evidence="3">The sequence shown here is derived from an EMBL/GenBank/DDBJ whole genome shotgun (WGS) entry which is preliminary data.</text>
</comment>
<keyword evidence="4" id="KW-1185">Reference proteome</keyword>
<accession>A0A3D8S9W3</accession>